<feature type="region of interest" description="Disordered" evidence="9">
    <location>
        <begin position="638"/>
        <end position="661"/>
    </location>
</feature>
<evidence type="ECO:0000256" key="4">
    <source>
        <dbReference type="ARBA" id="ARBA00022670"/>
    </source>
</evidence>
<evidence type="ECO:0000256" key="3">
    <source>
        <dbReference type="ARBA" id="ARBA00017161"/>
    </source>
</evidence>
<dbReference type="Proteomes" id="UP000016665">
    <property type="component" value="Chromosome 4"/>
</dbReference>
<keyword evidence="6 8" id="KW-0720">Serine protease</keyword>
<evidence type="ECO:0000256" key="7">
    <source>
        <dbReference type="ARBA" id="ARBA00023157"/>
    </source>
</evidence>
<dbReference type="InterPro" id="IPR001314">
    <property type="entry name" value="Peptidase_S1A"/>
</dbReference>
<protein>
    <recommendedName>
        <fullName evidence="3">Acrosin</fullName>
        <ecNumber evidence="2">3.4.21.10</ecNumber>
    </recommendedName>
</protein>
<organism evidence="11 12">
    <name type="scientific">Ficedula albicollis</name>
    <name type="common">Collared flycatcher</name>
    <name type="synonym">Muscicapa albicollis</name>
    <dbReference type="NCBI Taxonomy" id="59894"/>
    <lineage>
        <taxon>Eukaryota</taxon>
        <taxon>Metazoa</taxon>
        <taxon>Chordata</taxon>
        <taxon>Craniata</taxon>
        <taxon>Vertebrata</taxon>
        <taxon>Euteleostomi</taxon>
        <taxon>Archelosauria</taxon>
        <taxon>Archosauria</taxon>
        <taxon>Dinosauria</taxon>
        <taxon>Saurischia</taxon>
        <taxon>Theropoda</taxon>
        <taxon>Coelurosauria</taxon>
        <taxon>Aves</taxon>
        <taxon>Neognathae</taxon>
        <taxon>Neoaves</taxon>
        <taxon>Telluraves</taxon>
        <taxon>Australaves</taxon>
        <taxon>Passeriformes</taxon>
        <taxon>Muscicapidae</taxon>
        <taxon>Ficedula</taxon>
    </lineage>
</organism>
<name>A0A803VPN3_FICAL</name>
<evidence type="ECO:0000256" key="9">
    <source>
        <dbReference type="SAM" id="MobiDB-lite"/>
    </source>
</evidence>
<dbReference type="GeneTree" id="ENSGT00940000162777"/>
<dbReference type="SMART" id="SM00020">
    <property type="entry name" value="Tryp_SPc"/>
    <property type="match status" value="1"/>
</dbReference>
<dbReference type="PROSITE" id="PS00135">
    <property type="entry name" value="TRYPSIN_SER"/>
    <property type="match status" value="1"/>
</dbReference>
<dbReference type="GO" id="GO:0007340">
    <property type="term" value="P:acrosome reaction"/>
    <property type="evidence" value="ECO:0007669"/>
    <property type="project" value="TreeGrafter"/>
</dbReference>
<dbReference type="GO" id="GO:0006508">
    <property type="term" value="P:proteolysis"/>
    <property type="evidence" value="ECO:0007669"/>
    <property type="project" value="UniProtKB-KW"/>
</dbReference>
<dbReference type="AlphaFoldDB" id="A0A803VPN3"/>
<dbReference type="PRINTS" id="PR00722">
    <property type="entry name" value="CHYMOTRYPSIN"/>
</dbReference>
<evidence type="ECO:0000259" key="10">
    <source>
        <dbReference type="PROSITE" id="PS50240"/>
    </source>
</evidence>
<evidence type="ECO:0000256" key="8">
    <source>
        <dbReference type="RuleBase" id="RU363034"/>
    </source>
</evidence>
<keyword evidence="5 8" id="KW-0378">Hydrolase</keyword>
<dbReference type="Pfam" id="PF00089">
    <property type="entry name" value="Trypsin"/>
    <property type="match status" value="1"/>
</dbReference>
<dbReference type="CDD" id="cd00190">
    <property type="entry name" value="Tryp_SPc"/>
    <property type="match status" value="1"/>
</dbReference>
<feature type="domain" description="Peptidase S1" evidence="10">
    <location>
        <begin position="200"/>
        <end position="440"/>
    </location>
</feature>
<dbReference type="PANTHER" id="PTHR24252:SF8">
    <property type="entry name" value="ACROSIN"/>
    <property type="match status" value="1"/>
</dbReference>
<dbReference type="PANTHER" id="PTHR24252">
    <property type="entry name" value="ACROSIN-RELATED"/>
    <property type="match status" value="1"/>
</dbReference>
<evidence type="ECO:0000256" key="6">
    <source>
        <dbReference type="ARBA" id="ARBA00022825"/>
    </source>
</evidence>
<keyword evidence="7" id="KW-1015">Disulfide bond</keyword>
<evidence type="ECO:0000256" key="1">
    <source>
        <dbReference type="ARBA" id="ARBA00001656"/>
    </source>
</evidence>
<dbReference type="Gene3D" id="2.40.10.10">
    <property type="entry name" value="Trypsin-like serine proteases"/>
    <property type="match status" value="2"/>
</dbReference>
<dbReference type="InterPro" id="IPR018114">
    <property type="entry name" value="TRYPSIN_HIS"/>
</dbReference>
<evidence type="ECO:0000256" key="2">
    <source>
        <dbReference type="ARBA" id="ARBA00012050"/>
    </source>
</evidence>
<keyword evidence="12" id="KW-1185">Reference proteome</keyword>
<dbReference type="Ensembl" id="ENSFALT00000026757.1">
    <property type="protein sequence ID" value="ENSFALP00000024689.1"/>
    <property type="gene ID" value="ENSFALG00000028234.1"/>
</dbReference>
<comment type="catalytic activity">
    <reaction evidence="1">
        <text>Preferential cleavage: Arg-|-Xaa, Lys-|-Xaa.</text>
        <dbReference type="EC" id="3.4.21.10"/>
    </reaction>
</comment>
<accession>A0A803VPN3</accession>
<reference evidence="11" key="3">
    <citation type="submission" date="2025-09" db="UniProtKB">
        <authorList>
            <consortium name="Ensembl"/>
        </authorList>
    </citation>
    <scope>IDENTIFICATION</scope>
</reference>
<dbReference type="PROSITE" id="PS50240">
    <property type="entry name" value="TRYPSIN_DOM"/>
    <property type="match status" value="1"/>
</dbReference>
<reference evidence="11" key="2">
    <citation type="submission" date="2025-08" db="UniProtKB">
        <authorList>
            <consortium name="Ensembl"/>
        </authorList>
    </citation>
    <scope>IDENTIFICATION</scope>
</reference>
<evidence type="ECO:0000313" key="11">
    <source>
        <dbReference type="Ensembl" id="ENSFALP00000024689.1"/>
    </source>
</evidence>
<dbReference type="InterPro" id="IPR001254">
    <property type="entry name" value="Trypsin_dom"/>
</dbReference>
<reference evidence="11 12" key="1">
    <citation type="journal article" date="2012" name="Nature">
        <title>The genomic landscape of species divergence in Ficedula flycatchers.</title>
        <authorList>
            <person name="Ellegren H."/>
            <person name="Smeds L."/>
            <person name="Burri R."/>
            <person name="Olason P.I."/>
            <person name="Backstrom N."/>
            <person name="Kawakami T."/>
            <person name="Kunstner A."/>
            <person name="Makinen H."/>
            <person name="Nadachowska-Brzyska K."/>
            <person name="Qvarnstrom A."/>
            <person name="Uebbing S."/>
            <person name="Wolf J.B."/>
        </authorList>
    </citation>
    <scope>NUCLEOTIDE SEQUENCE [LARGE SCALE GENOMIC DNA]</scope>
</reference>
<evidence type="ECO:0000313" key="12">
    <source>
        <dbReference type="Proteomes" id="UP000016665"/>
    </source>
</evidence>
<dbReference type="EC" id="3.4.21.10" evidence="2"/>
<evidence type="ECO:0000256" key="5">
    <source>
        <dbReference type="ARBA" id="ARBA00022801"/>
    </source>
</evidence>
<keyword evidence="4 8" id="KW-0645">Protease</keyword>
<dbReference type="SUPFAM" id="SSF50494">
    <property type="entry name" value="Trypsin-like serine proteases"/>
    <property type="match status" value="1"/>
</dbReference>
<sequence length="691" mass="77133">MPTEKLERDFFIRASRGRTRGNGFRVKESRFGIDMRKKFWTVREVRHRHGLPREAMAAPSLEMFKAQLDGALSSQVWCEMSLPVAGVGTGWSLGSTLTQTILRFRVAPCAGGRSARNRPLCDISPGLRAPQGLRALWPWRCWRTESSLPQLTEPRAAMLLLVLLALLATCRPVQAVWNTCGGSCGIRPLTSDDEQGRTRVVGGKGAEAGAWPWLVSIQDPSVSGTGHLCGGSLISVQWVLTAAHCFTESRDISTMRLLIGATQLTEPGPGAEVRRIKRLLIHEEYSSADQSNDIALLELNKPVQCSPYIQTVCVPNGTLSVAQLDTCYVAGWGATTARSQTSSDILQEAKVQLIGVQICNSSEWYGGDVHTHNLCAGYPEGGIDTCQGDSGGPLMCQDDDADFFWVVGVTSWGRGCARAKRPGIYTSVQHFYEWILIQMELLPQEEASEAWSYTTASERLGHMNAPWPTFKPWSTILPTLNPFPRPPPTLRPLPTAFPTYKPFPTAYPTHRPVPTAYPTQQPWTTAYPTQKPWTTAYPTQKPWTTAYPTQKPWTTAYPTQKPWTTAYPTQKPWTTAYPTQKPWTTAYPTQKPWTTAYPTQKPWTTAYPTQKPWTTAYPTQKPWTTAYPTQKPWTTTYPTQKPWTQPVPTQKPSLMPSPVEETNNCPFPLKKLMEFFTKVRDLLKNLPGVAV</sequence>
<dbReference type="GO" id="GO:0004252">
    <property type="term" value="F:serine-type endopeptidase activity"/>
    <property type="evidence" value="ECO:0007669"/>
    <property type="project" value="InterPro"/>
</dbReference>
<dbReference type="InterPro" id="IPR043504">
    <property type="entry name" value="Peptidase_S1_PA_chymotrypsin"/>
</dbReference>
<dbReference type="InterPro" id="IPR009003">
    <property type="entry name" value="Peptidase_S1_PA"/>
</dbReference>
<dbReference type="FunFam" id="2.40.10.10:FF:000003">
    <property type="entry name" value="Transmembrane serine protease 3"/>
    <property type="match status" value="1"/>
</dbReference>
<gene>
    <name evidence="11" type="primary">LOC101821184</name>
</gene>
<feature type="compositionally biased region" description="Polar residues" evidence="9">
    <location>
        <begin position="638"/>
        <end position="652"/>
    </location>
</feature>
<proteinExistence type="predicted"/>
<dbReference type="InterPro" id="IPR033116">
    <property type="entry name" value="TRYPSIN_SER"/>
</dbReference>
<dbReference type="PROSITE" id="PS00134">
    <property type="entry name" value="TRYPSIN_HIS"/>
    <property type="match status" value="1"/>
</dbReference>